<proteinExistence type="predicted"/>
<evidence type="ECO:0000256" key="1">
    <source>
        <dbReference type="SAM" id="MobiDB-lite"/>
    </source>
</evidence>
<reference evidence="2" key="1">
    <citation type="submission" date="2009-11" db="EMBL/GenBank/DDBJ databases">
        <authorList>
            <consortium name="The Broad Institute Genome Sequencing Platform"/>
            <person name="Ward D."/>
            <person name="Feldgarden M."/>
            <person name="Earl A."/>
            <person name="Young S.K."/>
            <person name="Zeng Q."/>
            <person name="Koehrsen M."/>
            <person name="Alvarado L."/>
            <person name="Berlin A."/>
            <person name="Bochicchio J."/>
            <person name="Borenstein D."/>
            <person name="Chapman S.B."/>
            <person name="Chen Z."/>
            <person name="Engels R."/>
            <person name="Freedman E."/>
            <person name="Gellesch M."/>
            <person name="Goldberg J."/>
            <person name="Griggs A."/>
            <person name="Gujja S."/>
            <person name="Heilman E."/>
            <person name="Heiman D."/>
            <person name="Hepburn T."/>
            <person name="Howarth C."/>
            <person name="Jen D."/>
            <person name="Larson L."/>
            <person name="Lewis B."/>
            <person name="Mehta T."/>
            <person name="Park D."/>
            <person name="Pearson M."/>
            <person name="Roberts A."/>
            <person name="Saif S."/>
            <person name="Shea T."/>
            <person name="Shenoy N."/>
            <person name="Sisk P."/>
            <person name="Stolte C."/>
            <person name="Sykes S."/>
            <person name="Thomson T."/>
            <person name="Walk T."/>
            <person name="White J."/>
            <person name="Yandava C."/>
            <person name="Izard J."/>
            <person name="Baranova O.V."/>
            <person name="Blanton J.M."/>
            <person name="Tanner A.C."/>
            <person name="Dewhirst F.E."/>
            <person name="Haas B."/>
            <person name="Nusbaum C."/>
            <person name="Birren B."/>
        </authorList>
    </citation>
    <scope>NUCLEOTIDE SEQUENCE [LARGE SCALE GENOMIC DNA]</scope>
    <source>
        <strain evidence="2">1-1 BBBD Race 1</strain>
    </source>
</reference>
<dbReference type="OrthoDB" id="2506645at2759"/>
<feature type="compositionally biased region" description="Low complexity" evidence="1">
    <location>
        <begin position="94"/>
        <end position="111"/>
    </location>
</feature>
<evidence type="ECO:0000313" key="4">
    <source>
        <dbReference type="Proteomes" id="UP000005240"/>
    </source>
</evidence>
<sequence>MVHTRRNFYDSPGSPGILIHNILRHRPAAGLNQAPDCTSNVGATTAVKSSISSAGSTISTGFHTFKWIRTALPRIQPTTTFLTNQPLSAVSTQAPNSIPNSATAPANSSTAQENQQSTADSGDRSHGHQSSVSQCSRQGRKRGGAPGASRGSTAMSRGSRKPPRSWTKDRNADGKSELDLIINWLTVEDHFSTWRNQSLSKREANGFGHWVHDWKGVEQQ</sequence>
<feature type="compositionally biased region" description="Polar residues" evidence="1">
    <location>
        <begin position="128"/>
        <end position="137"/>
    </location>
</feature>
<reference evidence="3" key="4">
    <citation type="submission" date="2025-05" db="UniProtKB">
        <authorList>
            <consortium name="EnsemblFungi"/>
        </authorList>
    </citation>
    <scope>IDENTIFICATION</scope>
    <source>
        <strain evidence="3">isolate 1-1 / race 1 (BBBD)</strain>
    </source>
</reference>
<dbReference type="AlphaFoldDB" id="A0A180GMH8"/>
<keyword evidence="4" id="KW-1185">Reference proteome</keyword>
<accession>A0A180GMH8</accession>
<evidence type="ECO:0000313" key="3">
    <source>
        <dbReference type="EnsemblFungi" id="PTTG_12250-t43_1-p1"/>
    </source>
</evidence>
<reference evidence="2" key="2">
    <citation type="submission" date="2016-05" db="EMBL/GenBank/DDBJ databases">
        <title>Comparative analysis highlights variable genome content of wheat rusts and divergence of the mating loci.</title>
        <authorList>
            <person name="Cuomo C.A."/>
            <person name="Bakkeren G."/>
            <person name="Szabo L."/>
            <person name="Khalil H."/>
            <person name="Joly D."/>
            <person name="Goldberg J."/>
            <person name="Young S."/>
            <person name="Zeng Q."/>
            <person name="Fellers J."/>
        </authorList>
    </citation>
    <scope>NUCLEOTIDE SEQUENCE [LARGE SCALE GENOMIC DNA]</scope>
    <source>
        <strain evidence="2">1-1 BBBD Race 1</strain>
    </source>
</reference>
<organism evidence="2">
    <name type="scientific">Puccinia triticina (isolate 1-1 / race 1 (BBBD))</name>
    <name type="common">Brown leaf rust fungus</name>
    <dbReference type="NCBI Taxonomy" id="630390"/>
    <lineage>
        <taxon>Eukaryota</taxon>
        <taxon>Fungi</taxon>
        <taxon>Dikarya</taxon>
        <taxon>Basidiomycota</taxon>
        <taxon>Pucciniomycotina</taxon>
        <taxon>Pucciniomycetes</taxon>
        <taxon>Pucciniales</taxon>
        <taxon>Pucciniaceae</taxon>
        <taxon>Puccinia</taxon>
    </lineage>
</organism>
<name>A0A180GMH8_PUCT1</name>
<dbReference type="EMBL" id="ADAS02000046">
    <property type="protein sequence ID" value="OAV93875.1"/>
    <property type="molecule type" value="Genomic_DNA"/>
</dbReference>
<dbReference type="Proteomes" id="UP000005240">
    <property type="component" value="Unassembled WGS sequence"/>
</dbReference>
<protein>
    <submittedName>
        <fullName evidence="2 3">Uncharacterized protein</fullName>
    </submittedName>
</protein>
<dbReference type="EnsemblFungi" id="PTTG_12250-t43_1">
    <property type="protein sequence ID" value="PTTG_12250-t43_1-p1"/>
    <property type="gene ID" value="PTTG_12250"/>
</dbReference>
<evidence type="ECO:0000313" key="2">
    <source>
        <dbReference type="EMBL" id="OAV93875.1"/>
    </source>
</evidence>
<dbReference type="VEuPathDB" id="FungiDB:PTTG_12250"/>
<gene>
    <name evidence="2" type="ORF">PTTG_12250</name>
</gene>
<feature type="non-terminal residue" evidence="2">
    <location>
        <position position="220"/>
    </location>
</feature>
<reference evidence="3 4" key="3">
    <citation type="journal article" date="2017" name="G3 (Bethesda)">
        <title>Comparative analysis highlights variable genome content of wheat rusts and divergence of the mating loci.</title>
        <authorList>
            <person name="Cuomo C.A."/>
            <person name="Bakkeren G."/>
            <person name="Khalil H.B."/>
            <person name="Panwar V."/>
            <person name="Joly D."/>
            <person name="Linning R."/>
            <person name="Sakthikumar S."/>
            <person name="Song X."/>
            <person name="Adiconis X."/>
            <person name="Fan L."/>
            <person name="Goldberg J.M."/>
            <person name="Levin J.Z."/>
            <person name="Young S."/>
            <person name="Zeng Q."/>
            <person name="Anikster Y."/>
            <person name="Bruce M."/>
            <person name="Wang M."/>
            <person name="Yin C."/>
            <person name="McCallum B."/>
            <person name="Szabo L.J."/>
            <person name="Hulbert S."/>
            <person name="Chen X."/>
            <person name="Fellers J.P."/>
        </authorList>
    </citation>
    <scope>NUCLEOTIDE SEQUENCE</scope>
    <source>
        <strain evidence="3">isolate 1-1 / race 1 (BBBD)</strain>
        <strain evidence="4">Isolate 1-1 / race 1 (BBBD)</strain>
    </source>
</reference>
<feature type="region of interest" description="Disordered" evidence="1">
    <location>
        <begin position="91"/>
        <end position="172"/>
    </location>
</feature>